<evidence type="ECO:0000256" key="1">
    <source>
        <dbReference type="SAM" id="Phobius"/>
    </source>
</evidence>
<keyword evidence="3" id="KW-1185">Reference proteome</keyword>
<dbReference type="Proteomes" id="UP000184335">
    <property type="component" value="Unassembled WGS sequence"/>
</dbReference>
<dbReference type="STRING" id="1118202.SAMN05443429_103145"/>
<dbReference type="EMBL" id="FQYI01000003">
    <property type="protein sequence ID" value="SHI69165.1"/>
    <property type="molecule type" value="Genomic_DNA"/>
</dbReference>
<dbReference type="AlphaFoldDB" id="A0A1M6D7H3"/>
<feature type="transmembrane region" description="Helical" evidence="1">
    <location>
        <begin position="34"/>
        <end position="55"/>
    </location>
</feature>
<evidence type="ECO:0000313" key="2">
    <source>
        <dbReference type="EMBL" id="SHI69165.1"/>
    </source>
</evidence>
<protein>
    <submittedName>
        <fullName evidence="2">Uncharacterized protein</fullName>
    </submittedName>
</protein>
<proteinExistence type="predicted"/>
<sequence length="1136" mass="129995">MKLGVSFDETTRAFGQKLLSIFIKCIKSFNQNGFIALKIAAVFLWISISIYRLSLPVALRRFAVFFVALFFGLNFLQAQIFSWNNPNLEKDSLRQDSILAARMNREYFVRDTASIIRTGGSTMIVEEAAKAKNDRDRFLGDLNASGAIIRGVSFGNNQGSSVQSSMDLQLSGRLSPEVSILASISDHNLPIQADGYTQSLAEFDKIYIQLNIKKNTMLRGGHLDLMETRPHFARFQRRSMGLEFQTNFGKENRTFAEISAGVARSEFHRIRFQGIEGNQGPYRLTGKNGENFITILSGSEEVFIDGVPMRRGEDADYTINYNTGEITFTSFRPIYRQNFITIAYNYTNRNYNRYLITGNLRHERQRLKLGLHWFLENDNKNAPLSLNLSKQDEQILANAGSDENLMFAPSAELAEFSADKILYAKRSGAAGDFYEYSTDAAEPLYSVAFTYFGQNRGDYRIKQSLNNGRIFEFVGKGLGDYSAVRKLPAPEKSQVFSADGVFTFEGGKIGADVSLSNRDLNLFSAKNNDENLGYAARIFGDKIFRKKDWQGTSSLEYQHISQRFHILDRINSVEFARDFNLANEFNGRTQNRLIFNFLNLWQNQHFLNYRLNFLDEKDFYQGFKNDLDFGWRKNRIAAHGKLSHLSTKSPDVDTKFTRGNLSAEYFGQKGSWAIGGSLEHNVKEINQLKITDATSFSWREIFAQRKIGDSARTKLLSRIYLRSNDSVRENRLQHINNIFGVMAESQLIKTEKTTLSALAHYRKIIYKKAEFSNGENQDFVVGNVNYHQQLFRNGMRLQAFYELGNGQEAQREFQYVKVTDGKGVYKWTDYNADGVQQLDEFEVAEFSDLAQYIRIYTNSVRYLPSNKNKLQLSLFVNPAVVFSSENAFLKRWQLNLSLTSQNSFLKKNRVLAWNPFEREASQILKNQSFLASLNFNPSDLKGWNGSYRFTANDNLINANFSQEENRRALHFLNLGYAFSKDFRLDFENSFENVKADSELFSSRNYRLENWESRPKITYRFTNAFQAEALAAYRNRGNQLGAEKLKAWEATGTVQWQKNRSSVRGSFSFISNAFHGTSFSIVGNQMLDGLQPGKNAVWNVYLQQAINSFINLNLSYDGRNSGERTIHTGSVQIRASF</sequence>
<keyword evidence="1" id="KW-0472">Membrane</keyword>
<evidence type="ECO:0000313" key="3">
    <source>
        <dbReference type="Proteomes" id="UP000184335"/>
    </source>
</evidence>
<name>A0A1M6D7H3_9FLAO</name>
<keyword evidence="1" id="KW-1133">Transmembrane helix</keyword>
<gene>
    <name evidence="2" type="ORF">SAMN05443429_103145</name>
</gene>
<keyword evidence="1" id="KW-0812">Transmembrane</keyword>
<accession>A0A1M6D7H3</accession>
<organism evidence="2 3">
    <name type="scientific">Cruoricaptor ignavus</name>
    <dbReference type="NCBI Taxonomy" id="1118202"/>
    <lineage>
        <taxon>Bacteria</taxon>
        <taxon>Pseudomonadati</taxon>
        <taxon>Bacteroidota</taxon>
        <taxon>Flavobacteriia</taxon>
        <taxon>Flavobacteriales</taxon>
        <taxon>Weeksellaceae</taxon>
        <taxon>Cruoricaptor</taxon>
    </lineage>
</organism>
<reference evidence="2 3" key="1">
    <citation type="submission" date="2016-11" db="EMBL/GenBank/DDBJ databases">
        <authorList>
            <person name="Jaros S."/>
            <person name="Januszkiewicz K."/>
            <person name="Wedrychowicz H."/>
        </authorList>
    </citation>
    <scope>NUCLEOTIDE SEQUENCE [LARGE SCALE GENOMIC DNA]</scope>
    <source>
        <strain evidence="2 3">DSM 25479</strain>
    </source>
</reference>
<feature type="transmembrane region" description="Helical" evidence="1">
    <location>
        <begin position="62"/>
        <end position="83"/>
    </location>
</feature>